<gene>
    <name evidence="2" type="ORF">JR347_10605</name>
</gene>
<keyword evidence="1" id="KW-0812">Transmembrane</keyword>
<evidence type="ECO:0000313" key="2">
    <source>
        <dbReference type="EMBL" id="QSE96066.1"/>
    </source>
</evidence>
<dbReference type="AlphaFoldDB" id="A0A974ZZG0"/>
<proteinExistence type="predicted"/>
<keyword evidence="1" id="KW-1133">Transmembrane helix</keyword>
<feature type="transmembrane region" description="Helical" evidence="1">
    <location>
        <begin position="71"/>
        <end position="90"/>
    </location>
</feature>
<accession>A0A974ZZG0</accession>
<keyword evidence="3" id="KW-1185">Reference proteome</keyword>
<keyword evidence="1" id="KW-0472">Membrane</keyword>
<dbReference type="RefSeq" id="WP_205720579.1">
    <property type="nucleotide sequence ID" value="NZ_CP070608.1"/>
</dbReference>
<dbReference type="EMBL" id="CP070608">
    <property type="protein sequence ID" value="QSE96066.1"/>
    <property type="molecule type" value="Genomic_DNA"/>
</dbReference>
<name>A0A974ZZG0_9BACT</name>
<dbReference type="KEGG" id="fuv:JR347_10605"/>
<reference evidence="2" key="1">
    <citation type="submission" date="2021-02" db="EMBL/GenBank/DDBJ databases">
        <title>Fulvivirga sp. S481 isolated from sea water.</title>
        <authorList>
            <person name="Bae S.S."/>
            <person name="Baek K."/>
        </authorList>
    </citation>
    <scope>NUCLEOTIDE SEQUENCE</scope>
    <source>
        <strain evidence="2">S481</strain>
    </source>
</reference>
<dbReference type="Proteomes" id="UP000662783">
    <property type="component" value="Chromosome"/>
</dbReference>
<organism evidence="2 3">
    <name type="scientific">Fulvivirga lutea</name>
    <dbReference type="NCBI Taxonomy" id="2810512"/>
    <lineage>
        <taxon>Bacteria</taxon>
        <taxon>Pseudomonadati</taxon>
        <taxon>Bacteroidota</taxon>
        <taxon>Cytophagia</taxon>
        <taxon>Cytophagales</taxon>
        <taxon>Fulvivirgaceae</taxon>
        <taxon>Fulvivirga</taxon>
    </lineage>
</organism>
<evidence type="ECO:0000313" key="3">
    <source>
        <dbReference type="Proteomes" id="UP000662783"/>
    </source>
</evidence>
<sequence length="94" mass="10960">MAGGAGFIYDMIGSIRNNSAIRKKSHRLKVKKTYQKVLIKKKFVYKRATQDDLRLIREQVRKEFIIQRSKTMVAATITFLIGSILSFYIYKILT</sequence>
<evidence type="ECO:0000256" key="1">
    <source>
        <dbReference type="SAM" id="Phobius"/>
    </source>
</evidence>
<protein>
    <submittedName>
        <fullName evidence="2">Uncharacterized protein</fullName>
    </submittedName>
</protein>